<organism evidence="2 3">
    <name type="scientific">Saguinus oedipus</name>
    <name type="common">Cotton-top tamarin</name>
    <name type="synonym">Oedipomidas oedipus</name>
    <dbReference type="NCBI Taxonomy" id="9490"/>
    <lineage>
        <taxon>Eukaryota</taxon>
        <taxon>Metazoa</taxon>
        <taxon>Chordata</taxon>
        <taxon>Craniata</taxon>
        <taxon>Vertebrata</taxon>
        <taxon>Euteleostomi</taxon>
        <taxon>Mammalia</taxon>
        <taxon>Eutheria</taxon>
        <taxon>Euarchontoglires</taxon>
        <taxon>Primates</taxon>
        <taxon>Haplorrhini</taxon>
        <taxon>Platyrrhini</taxon>
        <taxon>Cebidae</taxon>
        <taxon>Callitrichinae</taxon>
        <taxon>Saguinus</taxon>
    </lineage>
</organism>
<dbReference type="EMBL" id="JASSZA010000018">
    <property type="protein sequence ID" value="KAK2089707.1"/>
    <property type="molecule type" value="Genomic_DNA"/>
</dbReference>
<proteinExistence type="predicted"/>
<accession>A0ABQ9TZY5</accession>
<reference evidence="2 3" key="1">
    <citation type="submission" date="2023-05" db="EMBL/GenBank/DDBJ databases">
        <title>B98-5 Cell Line De Novo Hybrid Assembly: An Optical Mapping Approach.</title>
        <authorList>
            <person name="Kananen K."/>
            <person name="Auerbach J.A."/>
            <person name="Kautto E."/>
            <person name="Blachly J.S."/>
        </authorList>
    </citation>
    <scope>NUCLEOTIDE SEQUENCE [LARGE SCALE GENOMIC DNA]</scope>
    <source>
        <strain evidence="2">B95-8</strain>
        <tissue evidence="2">Cell line</tissue>
    </source>
</reference>
<dbReference type="Proteomes" id="UP001266305">
    <property type="component" value="Unassembled WGS sequence"/>
</dbReference>
<feature type="compositionally biased region" description="Low complexity" evidence="1">
    <location>
        <begin position="54"/>
        <end position="76"/>
    </location>
</feature>
<feature type="region of interest" description="Disordered" evidence="1">
    <location>
        <begin position="1"/>
        <end position="133"/>
    </location>
</feature>
<name>A0ABQ9TZY5_SAGOE</name>
<evidence type="ECO:0000256" key="1">
    <source>
        <dbReference type="SAM" id="MobiDB-lite"/>
    </source>
</evidence>
<gene>
    <name evidence="2" type="ORF">P7K49_032373</name>
</gene>
<evidence type="ECO:0000313" key="3">
    <source>
        <dbReference type="Proteomes" id="UP001266305"/>
    </source>
</evidence>
<keyword evidence="3" id="KW-1185">Reference proteome</keyword>
<feature type="compositionally biased region" description="Low complexity" evidence="1">
    <location>
        <begin position="88"/>
        <end position="97"/>
    </location>
</feature>
<comment type="caution">
    <text evidence="2">The sequence shown here is derived from an EMBL/GenBank/DDBJ whole genome shotgun (WGS) entry which is preliminary data.</text>
</comment>
<protein>
    <submittedName>
        <fullName evidence="2">Uncharacterized protein</fullName>
    </submittedName>
</protein>
<sequence length="181" mass="18448">MPRDPEAGQAPTALWRDGQGRPLLPTAASAGRSRGTQSQSLSPLRGLPAGPTCLGDSGEASLGSLGLPPLSVLTLSEVTEGVSGTGRPPGLLEPGPEAVDARASGSSDLSETQCLPEPTAEVGPSGPWPGSPENPLPLMVGTISPPLRRGGNVHTIHMISIGTLFTPVSERYFPNGHRVGP</sequence>
<feature type="compositionally biased region" description="Polar residues" evidence="1">
    <location>
        <begin position="104"/>
        <end position="113"/>
    </location>
</feature>
<evidence type="ECO:0000313" key="2">
    <source>
        <dbReference type="EMBL" id="KAK2089707.1"/>
    </source>
</evidence>